<proteinExistence type="predicted"/>
<dbReference type="Gene3D" id="3.40.250.10">
    <property type="entry name" value="Rhodanese-like domain"/>
    <property type="match status" value="1"/>
</dbReference>
<feature type="domain" description="Rhodanese" evidence="1">
    <location>
        <begin position="142"/>
        <end position="241"/>
    </location>
</feature>
<dbReference type="SUPFAM" id="SSF52821">
    <property type="entry name" value="Rhodanese/Cell cycle control phosphatase"/>
    <property type="match status" value="1"/>
</dbReference>
<dbReference type="Proteomes" id="UP000789706">
    <property type="component" value="Unassembled WGS sequence"/>
</dbReference>
<dbReference type="InterPro" id="IPR036873">
    <property type="entry name" value="Rhodanese-like_dom_sf"/>
</dbReference>
<reference evidence="2" key="1">
    <citation type="submission" date="2021-06" db="EMBL/GenBank/DDBJ databases">
        <authorList>
            <person name="Kallberg Y."/>
            <person name="Tangrot J."/>
            <person name="Rosling A."/>
        </authorList>
    </citation>
    <scope>NUCLEOTIDE SEQUENCE</scope>
    <source>
        <strain evidence="2">AZ414A</strain>
    </source>
</reference>
<comment type="caution">
    <text evidence="2">The sequence shown here is derived from an EMBL/GenBank/DDBJ whole genome shotgun (WGS) entry which is preliminary data.</text>
</comment>
<evidence type="ECO:0000259" key="1">
    <source>
        <dbReference type="Pfam" id="PF00581"/>
    </source>
</evidence>
<evidence type="ECO:0000313" key="2">
    <source>
        <dbReference type="EMBL" id="CAG8499289.1"/>
    </source>
</evidence>
<dbReference type="OrthoDB" id="2445915at2759"/>
<dbReference type="EMBL" id="CAJVPK010000358">
    <property type="protein sequence ID" value="CAG8499289.1"/>
    <property type="molecule type" value="Genomic_DNA"/>
</dbReference>
<dbReference type="InterPro" id="IPR001763">
    <property type="entry name" value="Rhodanese-like_dom"/>
</dbReference>
<dbReference type="AlphaFoldDB" id="A0A9N8ZKW6"/>
<name>A0A9N8ZKW6_9GLOM</name>
<organism evidence="2 3">
    <name type="scientific">Diversispora eburnea</name>
    <dbReference type="NCBI Taxonomy" id="1213867"/>
    <lineage>
        <taxon>Eukaryota</taxon>
        <taxon>Fungi</taxon>
        <taxon>Fungi incertae sedis</taxon>
        <taxon>Mucoromycota</taxon>
        <taxon>Glomeromycotina</taxon>
        <taxon>Glomeromycetes</taxon>
        <taxon>Diversisporales</taxon>
        <taxon>Diversisporaceae</taxon>
        <taxon>Diversispora</taxon>
    </lineage>
</organism>
<protein>
    <submittedName>
        <fullName evidence="2">3771_t:CDS:1</fullName>
    </submittedName>
</protein>
<gene>
    <name evidence="2" type="ORF">DEBURN_LOCUS4590</name>
</gene>
<accession>A0A9N8ZKW6</accession>
<dbReference type="Pfam" id="PF00581">
    <property type="entry name" value="Rhodanese"/>
    <property type="match status" value="1"/>
</dbReference>
<keyword evidence="3" id="KW-1185">Reference proteome</keyword>
<sequence length="247" mass="27648">MSIICDSPKFEVSSDQASYFNIRMPGSFMATPVTDKNSPSYFDINPKSSPVQTPYFDIPKTHSPDGMVNNGAFIPKLPTRRQTLNQKSGAPKKPISMPANLSPFTPVSTSFKEFSIDSVAVLIKQQQHQKSSSVGSESLQHILLLLDIRSFSMFSVERIKSSLNICVPSTLLKRGSFSADKITETLVNDEDKNTFKDWSKYENIVLYDNDSDRPSDNGPISHLYKKFNLPNCKSKVGYLKGNYNSRN</sequence>
<evidence type="ECO:0000313" key="3">
    <source>
        <dbReference type="Proteomes" id="UP000789706"/>
    </source>
</evidence>